<keyword evidence="3" id="KW-0949">S-adenosyl-L-methionine</keyword>
<dbReference type="SFLD" id="SFLDG01067">
    <property type="entry name" value="SPASM/twitch_domain_containing"/>
    <property type="match status" value="1"/>
</dbReference>
<dbReference type="PANTHER" id="PTHR11228:SF34">
    <property type="entry name" value="TUNGSTEN-CONTAINING ALDEHYDE FERREDOXIN OXIDOREDUCTASE COFACTOR MODIFYING PROTEIN"/>
    <property type="match status" value="1"/>
</dbReference>
<sequence>MFNLNKERDFNVHPFIVIWEVTRACALKCLHCRAEAQYEADPYQLSFEEGKHLIDQIAEMDNPLFVFTGGDPLMRPDLFELAKYSIEEKGLPVSMTPSATPKVTRNAILKAKEVGLSRWAFSLDGSCAEIHDHFRGTRGSFDRTMKGIEYLKEAGIPIQVNTTISKYNLHDLEAIAEKVKEMGAVLWSTFFLVPTGRGMQKDMVSAEEHEEVMKWLYQVQQRMPYGVKTTEAPHYRRVYLQERKRLGEEEILKRPDILGRAPQPVNDGDGFVFISHTGAVYPSGFLPIACGNIREQSLADIYQNSPVMKDLRDKSKLKGKCGVCEFKNICGGSRSRAYAVTGDYLESDPYCAYIPKALRV</sequence>
<evidence type="ECO:0000259" key="7">
    <source>
        <dbReference type="PROSITE" id="PS51918"/>
    </source>
</evidence>
<dbReference type="RefSeq" id="WP_115360097.1">
    <property type="nucleotide sequence ID" value="NZ_CP038012.1"/>
</dbReference>
<keyword evidence="2" id="KW-0004">4Fe-4S</keyword>
<dbReference type="InterPro" id="IPR006638">
    <property type="entry name" value="Elp3/MiaA/NifB-like_rSAM"/>
</dbReference>
<dbReference type="OrthoDB" id="9782387at2"/>
<dbReference type="InterPro" id="IPR007197">
    <property type="entry name" value="rSAM"/>
</dbReference>
<name>A0A380BDC4_SPOPA</name>
<dbReference type="SMART" id="SM00729">
    <property type="entry name" value="Elp3"/>
    <property type="match status" value="1"/>
</dbReference>
<dbReference type="NCBIfam" id="TIGR04085">
    <property type="entry name" value="rSAM_more_4Fe4S"/>
    <property type="match status" value="1"/>
</dbReference>
<evidence type="ECO:0000256" key="2">
    <source>
        <dbReference type="ARBA" id="ARBA00022485"/>
    </source>
</evidence>
<evidence type="ECO:0000256" key="3">
    <source>
        <dbReference type="ARBA" id="ARBA00022691"/>
    </source>
</evidence>
<dbReference type="SFLD" id="SFLDG01386">
    <property type="entry name" value="main_SPASM_domain-containing"/>
    <property type="match status" value="1"/>
</dbReference>
<dbReference type="Proteomes" id="UP000254519">
    <property type="component" value="Unassembled WGS sequence"/>
</dbReference>
<evidence type="ECO:0000313" key="9">
    <source>
        <dbReference type="Proteomes" id="UP000254519"/>
    </source>
</evidence>
<dbReference type="GO" id="GO:0051539">
    <property type="term" value="F:4 iron, 4 sulfur cluster binding"/>
    <property type="evidence" value="ECO:0007669"/>
    <property type="project" value="UniProtKB-KW"/>
</dbReference>
<keyword evidence="9" id="KW-1185">Reference proteome</keyword>
<proteinExistence type="predicted"/>
<dbReference type="CDD" id="cd21123">
    <property type="entry name" value="SPASM_MftC-like"/>
    <property type="match status" value="1"/>
</dbReference>
<evidence type="ECO:0000256" key="1">
    <source>
        <dbReference type="ARBA" id="ARBA00001966"/>
    </source>
</evidence>
<dbReference type="PANTHER" id="PTHR11228">
    <property type="entry name" value="RADICAL SAM DOMAIN PROTEIN"/>
    <property type="match status" value="1"/>
</dbReference>
<dbReference type="SUPFAM" id="SSF102114">
    <property type="entry name" value="Radical SAM enzymes"/>
    <property type="match status" value="1"/>
</dbReference>
<dbReference type="EMBL" id="UGYZ01000002">
    <property type="protein sequence ID" value="SUI99461.1"/>
    <property type="molecule type" value="Genomic_DNA"/>
</dbReference>
<evidence type="ECO:0000256" key="4">
    <source>
        <dbReference type="ARBA" id="ARBA00022723"/>
    </source>
</evidence>
<dbReference type="InterPro" id="IPR023885">
    <property type="entry name" value="4Fe4S-binding_SPASM_dom"/>
</dbReference>
<keyword evidence="6" id="KW-0411">Iron-sulfur</keyword>
<dbReference type="GO" id="GO:0003824">
    <property type="term" value="F:catalytic activity"/>
    <property type="evidence" value="ECO:0007669"/>
    <property type="project" value="InterPro"/>
</dbReference>
<dbReference type="Pfam" id="PF13186">
    <property type="entry name" value="SPASM"/>
    <property type="match status" value="1"/>
</dbReference>
<dbReference type="PIRSF" id="PIRSF037420">
    <property type="entry name" value="PQQ_syn_pqqE"/>
    <property type="match status" value="1"/>
</dbReference>
<gene>
    <name evidence="8" type="ORF">NCTC4822_00626</name>
</gene>
<dbReference type="Gene3D" id="3.20.20.70">
    <property type="entry name" value="Aldolase class I"/>
    <property type="match status" value="1"/>
</dbReference>
<dbReference type="InterPro" id="IPR050377">
    <property type="entry name" value="Radical_SAM_PqqE_MftC-like"/>
</dbReference>
<dbReference type="AlphaFoldDB" id="A0A380BDC4"/>
<keyword evidence="5" id="KW-0408">Iron</keyword>
<comment type="cofactor">
    <cofactor evidence="1">
        <name>[4Fe-4S] cluster</name>
        <dbReference type="ChEBI" id="CHEBI:49883"/>
    </cofactor>
</comment>
<dbReference type="Pfam" id="PF04055">
    <property type="entry name" value="Radical_SAM"/>
    <property type="match status" value="1"/>
</dbReference>
<evidence type="ECO:0000313" key="8">
    <source>
        <dbReference type="EMBL" id="SUI99461.1"/>
    </source>
</evidence>
<accession>A0A380BDC4</accession>
<dbReference type="PROSITE" id="PS51918">
    <property type="entry name" value="RADICAL_SAM"/>
    <property type="match status" value="1"/>
</dbReference>
<keyword evidence="4" id="KW-0479">Metal-binding</keyword>
<evidence type="ECO:0000256" key="6">
    <source>
        <dbReference type="ARBA" id="ARBA00023014"/>
    </source>
</evidence>
<dbReference type="InterPro" id="IPR013785">
    <property type="entry name" value="Aldolase_TIM"/>
</dbReference>
<dbReference type="NCBIfam" id="TIGR04053">
    <property type="entry name" value="TIGR04053 family radical SAM/SPASM domain-containing protein"/>
    <property type="match status" value="1"/>
</dbReference>
<reference evidence="8 9" key="1">
    <citation type="submission" date="2018-06" db="EMBL/GenBank/DDBJ databases">
        <authorList>
            <consortium name="Pathogen Informatics"/>
            <person name="Doyle S."/>
        </authorList>
    </citation>
    <scope>NUCLEOTIDE SEQUENCE [LARGE SCALE GENOMIC DNA]</scope>
    <source>
        <strain evidence="9">ATCC 11859 / DSM 33 / NCIB 8841 / NCTC 4822</strain>
    </source>
</reference>
<organism evidence="8 9">
    <name type="scientific">Sporosarcina pasteurii</name>
    <name type="common">Bacillus pasteurii</name>
    <dbReference type="NCBI Taxonomy" id="1474"/>
    <lineage>
        <taxon>Bacteria</taxon>
        <taxon>Bacillati</taxon>
        <taxon>Bacillota</taxon>
        <taxon>Bacilli</taxon>
        <taxon>Bacillales</taxon>
        <taxon>Caryophanaceae</taxon>
        <taxon>Sporosarcina</taxon>
    </lineage>
</organism>
<dbReference type="SFLD" id="SFLDS00029">
    <property type="entry name" value="Radical_SAM"/>
    <property type="match status" value="1"/>
</dbReference>
<evidence type="ECO:0000256" key="5">
    <source>
        <dbReference type="ARBA" id="ARBA00023004"/>
    </source>
</evidence>
<protein>
    <submittedName>
        <fullName evidence="8">Pyrroloquinoline quinone biosynthesis protein PqqE</fullName>
    </submittedName>
</protein>
<dbReference type="GO" id="GO:0046872">
    <property type="term" value="F:metal ion binding"/>
    <property type="evidence" value="ECO:0007669"/>
    <property type="project" value="UniProtKB-KW"/>
</dbReference>
<dbReference type="InterPro" id="IPR017200">
    <property type="entry name" value="PqqE-like"/>
</dbReference>
<dbReference type="InterPro" id="IPR058240">
    <property type="entry name" value="rSAM_sf"/>
</dbReference>
<dbReference type="CDD" id="cd01335">
    <property type="entry name" value="Radical_SAM"/>
    <property type="match status" value="1"/>
</dbReference>
<feature type="domain" description="Radical SAM core" evidence="7">
    <location>
        <begin position="11"/>
        <end position="222"/>
    </location>
</feature>